<protein>
    <submittedName>
        <fullName evidence="1">Uncharacterized protein</fullName>
    </submittedName>
</protein>
<organism evidence="1 2">
    <name type="scientific">Kaistia geumhonensis</name>
    <dbReference type="NCBI Taxonomy" id="410839"/>
    <lineage>
        <taxon>Bacteria</taxon>
        <taxon>Pseudomonadati</taxon>
        <taxon>Pseudomonadota</taxon>
        <taxon>Alphaproteobacteria</taxon>
        <taxon>Hyphomicrobiales</taxon>
        <taxon>Kaistiaceae</taxon>
        <taxon>Kaistia</taxon>
    </lineage>
</organism>
<keyword evidence="2" id="KW-1185">Reference proteome</keyword>
<sequence>MTGTIESLISGRYRLTAHCHGCNHSAEVDLETMARIYGGAASVRGSADRGPARIGGRALVCQECAGRNTSFRVSPGDLPSGRL</sequence>
<dbReference type="Proteomes" id="UP001223743">
    <property type="component" value="Unassembled WGS sequence"/>
</dbReference>
<comment type="caution">
    <text evidence="1">The sequence shown here is derived from an EMBL/GenBank/DDBJ whole genome shotgun (WGS) entry which is preliminary data.</text>
</comment>
<gene>
    <name evidence="1" type="ORF">QO015_001960</name>
</gene>
<accession>A0ABU0M5Y4</accession>
<reference evidence="1 2" key="1">
    <citation type="submission" date="2023-07" db="EMBL/GenBank/DDBJ databases">
        <title>Genomic Encyclopedia of Type Strains, Phase IV (KMG-IV): sequencing the most valuable type-strain genomes for metagenomic binning, comparative biology and taxonomic classification.</title>
        <authorList>
            <person name="Goeker M."/>
        </authorList>
    </citation>
    <scope>NUCLEOTIDE SEQUENCE [LARGE SCALE GENOMIC DNA]</scope>
    <source>
        <strain evidence="1 2">B1-1</strain>
    </source>
</reference>
<dbReference type="EMBL" id="JAUSWJ010000001">
    <property type="protein sequence ID" value="MDQ0516347.1"/>
    <property type="molecule type" value="Genomic_DNA"/>
</dbReference>
<dbReference type="RefSeq" id="WP_266279721.1">
    <property type="nucleotide sequence ID" value="NZ_JAPKNF010000001.1"/>
</dbReference>
<proteinExistence type="predicted"/>
<evidence type="ECO:0000313" key="1">
    <source>
        <dbReference type="EMBL" id="MDQ0516347.1"/>
    </source>
</evidence>
<evidence type="ECO:0000313" key="2">
    <source>
        <dbReference type="Proteomes" id="UP001223743"/>
    </source>
</evidence>
<name>A0ABU0M5Y4_9HYPH</name>